<evidence type="ECO:0000256" key="1">
    <source>
        <dbReference type="SAM" id="Phobius"/>
    </source>
</evidence>
<protein>
    <submittedName>
        <fullName evidence="2">Uncharacterized protein</fullName>
    </submittedName>
</protein>
<name>A0A8T2SRX7_CERRI</name>
<evidence type="ECO:0000313" key="3">
    <source>
        <dbReference type="Proteomes" id="UP000825935"/>
    </source>
</evidence>
<proteinExistence type="predicted"/>
<comment type="caution">
    <text evidence="2">The sequence shown here is derived from an EMBL/GenBank/DDBJ whole genome shotgun (WGS) entry which is preliminary data.</text>
</comment>
<keyword evidence="1" id="KW-0812">Transmembrane</keyword>
<keyword evidence="1" id="KW-0472">Membrane</keyword>
<keyword evidence="3" id="KW-1185">Reference proteome</keyword>
<sequence length="99" mass="11117">MTSQILSLVICCMCISFTFYATLPQRAAASRMLSLTEKDAGKMSRSLQEVAVIAADPEFFNDENSAIHDSMAFNDAMTIDELNTVQRLMRDPQFFSDNH</sequence>
<organism evidence="2 3">
    <name type="scientific">Ceratopteris richardii</name>
    <name type="common">Triangle waterfern</name>
    <dbReference type="NCBI Taxonomy" id="49495"/>
    <lineage>
        <taxon>Eukaryota</taxon>
        <taxon>Viridiplantae</taxon>
        <taxon>Streptophyta</taxon>
        <taxon>Embryophyta</taxon>
        <taxon>Tracheophyta</taxon>
        <taxon>Polypodiopsida</taxon>
        <taxon>Polypodiidae</taxon>
        <taxon>Polypodiales</taxon>
        <taxon>Pteridineae</taxon>
        <taxon>Pteridaceae</taxon>
        <taxon>Parkerioideae</taxon>
        <taxon>Ceratopteris</taxon>
    </lineage>
</organism>
<accession>A0A8T2SRX7</accession>
<dbReference type="EMBL" id="CM035422">
    <property type="protein sequence ID" value="KAH7372492.1"/>
    <property type="molecule type" value="Genomic_DNA"/>
</dbReference>
<keyword evidence="1" id="KW-1133">Transmembrane helix</keyword>
<evidence type="ECO:0000313" key="2">
    <source>
        <dbReference type="EMBL" id="KAH7372492.1"/>
    </source>
</evidence>
<gene>
    <name evidence="2" type="ORF">KP509_17G006900</name>
</gene>
<dbReference type="AlphaFoldDB" id="A0A8T2SRX7"/>
<feature type="transmembrane region" description="Helical" evidence="1">
    <location>
        <begin position="6"/>
        <end position="23"/>
    </location>
</feature>
<reference evidence="2" key="1">
    <citation type="submission" date="2021-08" db="EMBL/GenBank/DDBJ databases">
        <title>WGS assembly of Ceratopteris richardii.</title>
        <authorList>
            <person name="Marchant D.B."/>
            <person name="Chen G."/>
            <person name="Jenkins J."/>
            <person name="Shu S."/>
            <person name="Leebens-Mack J."/>
            <person name="Grimwood J."/>
            <person name="Schmutz J."/>
            <person name="Soltis P."/>
            <person name="Soltis D."/>
            <person name="Chen Z.-H."/>
        </authorList>
    </citation>
    <scope>NUCLEOTIDE SEQUENCE</scope>
    <source>
        <strain evidence="2">Whitten #5841</strain>
        <tissue evidence="2">Leaf</tissue>
    </source>
</reference>
<dbReference type="Proteomes" id="UP000825935">
    <property type="component" value="Chromosome 17"/>
</dbReference>